<dbReference type="Gramene" id="AUR62008522-RA">
    <property type="protein sequence ID" value="AUR62008522-RA:cds"/>
    <property type="gene ID" value="AUR62008522"/>
</dbReference>
<dbReference type="Pfam" id="PF00226">
    <property type="entry name" value="DnaJ"/>
    <property type="match status" value="1"/>
</dbReference>
<evidence type="ECO:0000256" key="2">
    <source>
        <dbReference type="ARBA" id="ARBA00022771"/>
    </source>
</evidence>
<dbReference type="InterPro" id="IPR013087">
    <property type="entry name" value="Znf_C2H2_type"/>
</dbReference>
<dbReference type="PRINTS" id="PR00625">
    <property type="entry name" value="JDOMAIN"/>
</dbReference>
<dbReference type="SUPFAM" id="SSF57667">
    <property type="entry name" value="beta-beta-alpha zinc fingers"/>
    <property type="match status" value="1"/>
</dbReference>
<feature type="domain" description="J" evidence="7">
    <location>
        <begin position="8"/>
        <end position="77"/>
    </location>
</feature>
<feature type="compositionally biased region" description="Basic and acidic residues" evidence="6">
    <location>
        <begin position="502"/>
        <end position="517"/>
    </location>
</feature>
<feature type="region of interest" description="Disordered" evidence="6">
    <location>
        <begin position="318"/>
        <end position="343"/>
    </location>
</feature>
<dbReference type="EnsemblPlants" id="AUR62008522-RA">
    <property type="protein sequence ID" value="AUR62008522-RA:cds"/>
    <property type="gene ID" value="AUR62008522"/>
</dbReference>
<name>A0A803L9I3_CHEQI</name>
<organism evidence="9 10">
    <name type="scientific">Chenopodium quinoa</name>
    <name type="common">Quinoa</name>
    <dbReference type="NCBI Taxonomy" id="63459"/>
    <lineage>
        <taxon>Eukaryota</taxon>
        <taxon>Viridiplantae</taxon>
        <taxon>Streptophyta</taxon>
        <taxon>Embryophyta</taxon>
        <taxon>Tracheophyta</taxon>
        <taxon>Spermatophyta</taxon>
        <taxon>Magnoliopsida</taxon>
        <taxon>eudicotyledons</taxon>
        <taxon>Gunneridae</taxon>
        <taxon>Pentapetalae</taxon>
        <taxon>Caryophyllales</taxon>
        <taxon>Chenopodiaceae</taxon>
        <taxon>Chenopodioideae</taxon>
        <taxon>Atripliceae</taxon>
        <taxon>Chenopodium</taxon>
    </lineage>
</organism>
<dbReference type="Proteomes" id="UP000596660">
    <property type="component" value="Unplaced"/>
</dbReference>
<dbReference type="PROSITE" id="PS50076">
    <property type="entry name" value="DNAJ_2"/>
    <property type="match status" value="1"/>
</dbReference>
<dbReference type="InterPro" id="IPR036236">
    <property type="entry name" value="Znf_C2H2_sf"/>
</dbReference>
<feature type="region of interest" description="Disordered" evidence="6">
    <location>
        <begin position="364"/>
        <end position="565"/>
    </location>
</feature>
<dbReference type="CDD" id="cd06257">
    <property type="entry name" value="DnaJ"/>
    <property type="match status" value="1"/>
</dbReference>
<dbReference type="PANTHER" id="PTHR45495:SF1">
    <property type="entry name" value="DNAJ PROTEIN JJJ1 HOMOLOG"/>
    <property type="match status" value="1"/>
</dbReference>
<dbReference type="AlphaFoldDB" id="A0A803L9I3"/>
<dbReference type="SMART" id="SM00271">
    <property type="entry name" value="DnaJ"/>
    <property type="match status" value="1"/>
</dbReference>
<feature type="compositionally biased region" description="Basic residues" evidence="6">
    <location>
        <begin position="519"/>
        <end position="528"/>
    </location>
</feature>
<dbReference type="PROSITE" id="PS00028">
    <property type="entry name" value="ZINC_FINGER_C2H2_1"/>
    <property type="match status" value="2"/>
</dbReference>
<feature type="domain" description="C2H2-type" evidence="8">
    <location>
        <begin position="261"/>
        <end position="290"/>
    </location>
</feature>
<feature type="compositionally biased region" description="Basic and acidic residues" evidence="6">
    <location>
        <begin position="529"/>
        <end position="556"/>
    </location>
</feature>
<evidence type="ECO:0000259" key="8">
    <source>
        <dbReference type="PROSITE" id="PS50157"/>
    </source>
</evidence>
<evidence type="ECO:0000313" key="10">
    <source>
        <dbReference type="Proteomes" id="UP000596660"/>
    </source>
</evidence>
<evidence type="ECO:0000256" key="6">
    <source>
        <dbReference type="SAM" id="MobiDB-lite"/>
    </source>
</evidence>
<reference evidence="9" key="2">
    <citation type="submission" date="2021-03" db="UniProtKB">
        <authorList>
            <consortium name="EnsemblPlants"/>
        </authorList>
    </citation>
    <scope>IDENTIFICATION</scope>
</reference>
<feature type="coiled-coil region" evidence="5">
    <location>
        <begin position="198"/>
        <end position="258"/>
    </location>
</feature>
<dbReference type="SUPFAM" id="SSF46565">
    <property type="entry name" value="Chaperone J-domain"/>
    <property type="match status" value="1"/>
</dbReference>
<feature type="compositionally biased region" description="Basic residues" evidence="6">
    <location>
        <begin position="448"/>
        <end position="458"/>
    </location>
</feature>
<evidence type="ECO:0000256" key="5">
    <source>
        <dbReference type="SAM" id="Coils"/>
    </source>
</evidence>
<dbReference type="SMART" id="SM00355">
    <property type="entry name" value="ZnF_C2H2"/>
    <property type="match status" value="2"/>
</dbReference>
<dbReference type="InterPro" id="IPR022755">
    <property type="entry name" value="Znf_C2H2_jaz"/>
</dbReference>
<dbReference type="OMA" id="DTCGEEF"/>
<dbReference type="PROSITE" id="PS00636">
    <property type="entry name" value="DNAJ_1"/>
    <property type="match status" value="1"/>
</dbReference>
<evidence type="ECO:0000256" key="4">
    <source>
        <dbReference type="PROSITE-ProRule" id="PRU00042"/>
    </source>
</evidence>
<keyword evidence="5" id="KW-0175">Coiled coil</keyword>
<dbReference type="Gene3D" id="1.10.287.110">
    <property type="entry name" value="DnaJ domain"/>
    <property type="match status" value="1"/>
</dbReference>
<keyword evidence="3" id="KW-0862">Zinc</keyword>
<feature type="compositionally biased region" description="Low complexity" evidence="6">
    <location>
        <begin position="322"/>
        <end position="336"/>
    </location>
</feature>
<dbReference type="GO" id="GO:0008270">
    <property type="term" value="F:zinc ion binding"/>
    <property type="evidence" value="ECO:0007669"/>
    <property type="project" value="UniProtKB-KW"/>
</dbReference>
<dbReference type="Gene3D" id="3.30.160.60">
    <property type="entry name" value="Classic Zinc Finger"/>
    <property type="match status" value="1"/>
</dbReference>
<reference evidence="9" key="1">
    <citation type="journal article" date="2017" name="Nature">
        <title>The genome of Chenopodium quinoa.</title>
        <authorList>
            <person name="Jarvis D.E."/>
            <person name="Ho Y.S."/>
            <person name="Lightfoot D.J."/>
            <person name="Schmoeckel S.M."/>
            <person name="Li B."/>
            <person name="Borm T.J.A."/>
            <person name="Ohyanagi H."/>
            <person name="Mineta K."/>
            <person name="Michell C.T."/>
            <person name="Saber N."/>
            <person name="Kharbatia N.M."/>
            <person name="Rupper R.R."/>
            <person name="Sharp A.R."/>
            <person name="Dally N."/>
            <person name="Boughton B.A."/>
            <person name="Woo Y.H."/>
            <person name="Gao G."/>
            <person name="Schijlen E.G.W.M."/>
            <person name="Guo X."/>
            <person name="Momin A.A."/>
            <person name="Negrao S."/>
            <person name="Al-Babili S."/>
            <person name="Gehring C."/>
            <person name="Roessner U."/>
            <person name="Jung C."/>
            <person name="Murphy K."/>
            <person name="Arold S.T."/>
            <person name="Gojobori T."/>
            <person name="van der Linden C.G."/>
            <person name="van Loo E.N."/>
            <person name="Jellen E.N."/>
            <person name="Maughan P.J."/>
            <person name="Tester M."/>
        </authorList>
    </citation>
    <scope>NUCLEOTIDE SEQUENCE [LARGE SCALE GENOMIC DNA]</scope>
    <source>
        <strain evidence="9">cv. PI 614886</strain>
    </source>
</reference>
<dbReference type="InterPro" id="IPR044648">
    <property type="entry name" value="JJJ1_plant"/>
</dbReference>
<dbReference type="InterPro" id="IPR018253">
    <property type="entry name" value="DnaJ_domain_CS"/>
</dbReference>
<feature type="compositionally biased region" description="Polar residues" evidence="6">
    <location>
        <begin position="425"/>
        <end position="435"/>
    </location>
</feature>
<evidence type="ECO:0000313" key="9">
    <source>
        <dbReference type="EnsemblPlants" id="AUR62008522-RA:cds"/>
    </source>
</evidence>
<dbReference type="InterPro" id="IPR036869">
    <property type="entry name" value="J_dom_sf"/>
</dbReference>
<evidence type="ECO:0000259" key="7">
    <source>
        <dbReference type="PROSITE" id="PS50076"/>
    </source>
</evidence>
<dbReference type="Pfam" id="PF12171">
    <property type="entry name" value="zf-C2H2_jaz"/>
    <property type="match status" value="1"/>
</dbReference>
<feature type="domain" description="C2H2-type" evidence="8">
    <location>
        <begin position="535"/>
        <end position="564"/>
    </location>
</feature>
<protein>
    <submittedName>
        <fullName evidence="9">Uncharacterized protein</fullName>
    </submittedName>
</protein>
<feature type="compositionally biased region" description="Polar residues" evidence="6">
    <location>
        <begin position="470"/>
        <end position="480"/>
    </location>
</feature>
<dbReference type="InterPro" id="IPR054076">
    <property type="entry name" value="ZUO1-like_ZHD"/>
</dbReference>
<dbReference type="PANTHER" id="PTHR45495">
    <property type="entry name" value="DNAJ PROTEIN JJJ1 HOMOLOG"/>
    <property type="match status" value="1"/>
</dbReference>
<sequence length="565" mass="64449">MAATEKRCYYEVLGLQQSCTQDEIRSAYKKLALQRHPDKLIQSGIASADATAAFQELVRAYEILSDPKERSWYDSHRSQILFSSNSGSDSNSNSDSPFPDLFSYFSPSCYTDYTNPKTGFYKVYGDVFDRIYAHEIKYCRLMGLNLGLVKEAPLLGDLKCDYSQVNAFYGYWLGFSTVMDFGWVDKYDAAAGENRKSRRVMEEENKKVRKKAKREFNETVRGLAEFVKKRDKREPDWAKVEEVELEDLEEDGKGEEERKELYCAACGKKFKSDKQWKNHEQSKKHKEKVAYLRKSFIEEDDFEDVEQVDVDGGIQHETVEPVAGNVDDNNDVAGNVDSEKSENVVVDDGFVSAEDDVDELEERFQESVGFEEGKSRYELPSDKEDGIGNDELNDIRQCPGGSDDESVDLEAMISGRRNKKHVTSKNESFESNNVQSEDDIEPMEYNNKKVKKKSRRAKKEKDNVPVMENNGLSVSDTSNNGDDDQVDHDPQTSTKAGKKSFGRKEKGTIKRDTEAKPKNPCKGRKQKEKSKNHEPVCEKCGEEFESRSKLHKHLSETGHATVKIR</sequence>
<evidence type="ECO:0000256" key="1">
    <source>
        <dbReference type="ARBA" id="ARBA00022723"/>
    </source>
</evidence>
<feature type="compositionally biased region" description="Basic and acidic residues" evidence="6">
    <location>
        <begin position="371"/>
        <end position="386"/>
    </location>
</feature>
<accession>A0A803L9I3</accession>
<dbReference type="PROSITE" id="PS50157">
    <property type="entry name" value="ZINC_FINGER_C2H2_2"/>
    <property type="match status" value="2"/>
</dbReference>
<proteinExistence type="predicted"/>
<dbReference type="Pfam" id="PF21884">
    <property type="entry name" value="ZUO1-like_ZHD"/>
    <property type="match status" value="1"/>
</dbReference>
<keyword evidence="1" id="KW-0479">Metal-binding</keyword>
<keyword evidence="2 4" id="KW-0863">Zinc-finger</keyword>
<keyword evidence="10" id="KW-1185">Reference proteome</keyword>
<evidence type="ECO:0000256" key="3">
    <source>
        <dbReference type="ARBA" id="ARBA00022833"/>
    </source>
</evidence>
<dbReference type="InterPro" id="IPR001623">
    <property type="entry name" value="DnaJ_domain"/>
</dbReference>